<comment type="caution">
    <text evidence="2">The sequence shown here is derived from an EMBL/GenBank/DDBJ whole genome shotgun (WGS) entry which is preliminary data.</text>
</comment>
<reference evidence="2 3" key="1">
    <citation type="submission" date="2023-03" db="EMBL/GenBank/DDBJ databases">
        <title>Draft genome sequence of Thalassotalea insulae KCTC 62186T.</title>
        <authorList>
            <person name="Sawabe T."/>
        </authorList>
    </citation>
    <scope>NUCLEOTIDE SEQUENCE [LARGE SCALE GENOMIC DNA]</scope>
    <source>
        <strain evidence="2 3">KCTC 62186</strain>
    </source>
</reference>
<keyword evidence="3" id="KW-1185">Reference proteome</keyword>
<dbReference type="RefSeq" id="WP_284242458.1">
    <property type="nucleotide sequence ID" value="NZ_BSST01000001.1"/>
</dbReference>
<gene>
    <name evidence="2" type="ORF">tinsulaeT_00060</name>
</gene>
<protein>
    <submittedName>
        <fullName evidence="2">Uncharacterized protein</fullName>
    </submittedName>
</protein>
<feature type="transmembrane region" description="Helical" evidence="1">
    <location>
        <begin position="167"/>
        <end position="185"/>
    </location>
</feature>
<keyword evidence="1" id="KW-0472">Membrane</keyword>
<keyword evidence="1" id="KW-1133">Transmembrane helix</keyword>
<evidence type="ECO:0000313" key="2">
    <source>
        <dbReference type="EMBL" id="GLX76666.1"/>
    </source>
</evidence>
<evidence type="ECO:0000256" key="1">
    <source>
        <dbReference type="SAM" id="Phobius"/>
    </source>
</evidence>
<evidence type="ECO:0000313" key="3">
    <source>
        <dbReference type="Proteomes" id="UP001157186"/>
    </source>
</evidence>
<proteinExistence type="predicted"/>
<dbReference type="EMBL" id="BSST01000001">
    <property type="protein sequence ID" value="GLX76666.1"/>
    <property type="molecule type" value="Genomic_DNA"/>
</dbReference>
<keyword evidence="1" id="KW-0812">Transmembrane</keyword>
<feature type="transmembrane region" description="Helical" evidence="1">
    <location>
        <begin position="124"/>
        <end position="146"/>
    </location>
</feature>
<dbReference type="Proteomes" id="UP001157186">
    <property type="component" value="Unassembled WGS sequence"/>
</dbReference>
<feature type="transmembrane region" description="Helical" evidence="1">
    <location>
        <begin position="99"/>
        <end position="118"/>
    </location>
</feature>
<accession>A0ABQ6GPQ8</accession>
<organism evidence="2 3">
    <name type="scientific">Thalassotalea insulae</name>
    <dbReference type="NCBI Taxonomy" id="2056778"/>
    <lineage>
        <taxon>Bacteria</taxon>
        <taxon>Pseudomonadati</taxon>
        <taxon>Pseudomonadota</taxon>
        <taxon>Gammaproteobacteria</taxon>
        <taxon>Alteromonadales</taxon>
        <taxon>Colwelliaceae</taxon>
        <taxon>Thalassotalea</taxon>
    </lineage>
</organism>
<name>A0ABQ6GPQ8_9GAMM</name>
<sequence>MAFAPASLILANNFLPLNEALCLKQGSSVNPKFEEYTLEELEEVESSIDKEQYPERYEIICSLIAKIEQGTHTPPKENKISPFNYERLIPKINPKHEPMLKVLFVVFSYVWFFTSQLLLSNQPINTVIFLMFLFVIPVHWAYAYIFNTNMHGRGPVIKPNEYKATRLCAFLASFILGLFISYPRVI</sequence>